<sequence>MRNQDLLTTVDQQLTMRVAGPADAPTIERLAALDSQHAPKGDVIVAEVGGELRAAVPLDGGNAIADPFRPTTDLVALLRERAAQVAGPRPERSHGFAFRLARAA</sequence>
<reference evidence="1" key="1">
    <citation type="submission" date="2020-02" db="EMBL/GenBank/DDBJ databases">
        <authorList>
            <person name="Meier V. D."/>
        </authorList>
    </citation>
    <scope>NUCLEOTIDE SEQUENCE</scope>
    <source>
        <strain evidence="1">AVDCRST_MAG85</strain>
    </source>
</reference>
<dbReference type="EMBL" id="CADCVT010000165">
    <property type="protein sequence ID" value="CAA9496285.1"/>
    <property type="molecule type" value="Genomic_DNA"/>
</dbReference>
<name>A0A6J4SM96_9ACTN</name>
<evidence type="ECO:0000313" key="1">
    <source>
        <dbReference type="EMBL" id="CAA9496285.1"/>
    </source>
</evidence>
<evidence type="ECO:0008006" key="2">
    <source>
        <dbReference type="Google" id="ProtNLM"/>
    </source>
</evidence>
<accession>A0A6J4SM96</accession>
<protein>
    <recommendedName>
        <fullName evidence="2">N-acetyltransferase domain-containing protein</fullName>
    </recommendedName>
</protein>
<dbReference type="AlphaFoldDB" id="A0A6J4SM96"/>
<gene>
    <name evidence="1" type="ORF">AVDCRST_MAG85-1492</name>
</gene>
<organism evidence="1">
    <name type="scientific">uncultured Solirubrobacteraceae bacterium</name>
    <dbReference type="NCBI Taxonomy" id="1162706"/>
    <lineage>
        <taxon>Bacteria</taxon>
        <taxon>Bacillati</taxon>
        <taxon>Actinomycetota</taxon>
        <taxon>Thermoleophilia</taxon>
        <taxon>Solirubrobacterales</taxon>
        <taxon>Solirubrobacteraceae</taxon>
        <taxon>environmental samples</taxon>
    </lineage>
</organism>
<proteinExistence type="predicted"/>